<comment type="similarity">
    <text evidence="1">Belongs to the phD/YefM antitoxin family.</text>
</comment>
<dbReference type="RefSeq" id="WP_162049011.1">
    <property type="nucleotide sequence ID" value="NZ_AP022345.1"/>
</dbReference>
<dbReference type="Gene3D" id="3.40.1620.10">
    <property type="entry name" value="YefM-like domain"/>
    <property type="match status" value="1"/>
</dbReference>
<dbReference type="EMBL" id="AP022345">
    <property type="protein sequence ID" value="BBU68045.1"/>
    <property type="molecule type" value="Genomic_DNA"/>
</dbReference>
<dbReference type="OrthoDB" id="9808808at2"/>
<evidence type="ECO:0000313" key="2">
    <source>
        <dbReference type="EMBL" id="BBU68045.1"/>
    </source>
</evidence>
<dbReference type="InterPro" id="IPR036165">
    <property type="entry name" value="YefM-like_sf"/>
</dbReference>
<evidence type="ECO:0000313" key="3">
    <source>
        <dbReference type="Proteomes" id="UP000463961"/>
    </source>
</evidence>
<name>A0A7R6R411_9RHOO</name>
<dbReference type="AlphaFoldDB" id="A0A7R6R411"/>
<proteinExistence type="inferred from homology"/>
<sequence length="80" mass="8481">MKTLTVGELKANFSEVLSTVLKTGEAVVISYGKKKERVAALVPIDQVKPASKRVLGTLGATASVAFKPNFSLTDEAFLQA</sequence>
<dbReference type="SUPFAM" id="SSF143120">
    <property type="entry name" value="YefM-like"/>
    <property type="match status" value="1"/>
</dbReference>
<protein>
    <recommendedName>
        <fullName evidence="4">Antitoxin</fullName>
    </recommendedName>
</protein>
<reference evidence="3" key="1">
    <citation type="submission" date="2020-01" db="EMBL/GenBank/DDBJ databases">
        <title>Phosphoaccumulans saitamaens gen. nov., sp. nov., a polyphosphate accumulating bacterium isolated from surface river water.</title>
        <authorList>
            <person name="Watanabe K."/>
            <person name="Suda W."/>
        </authorList>
    </citation>
    <scope>NUCLEOTIDE SEQUENCE [LARGE SCALE GENOMIC DNA]</scope>
    <source>
        <strain evidence="3">ICHIAU1</strain>
    </source>
</reference>
<gene>
    <name evidence="2" type="ORF">ICHIAU1_03280</name>
</gene>
<evidence type="ECO:0000256" key="1">
    <source>
        <dbReference type="ARBA" id="ARBA00009981"/>
    </source>
</evidence>
<organism evidence="2 3">
    <name type="scientific">Fluviibacter phosphoraccumulans</name>
    <dbReference type="NCBI Taxonomy" id="1751046"/>
    <lineage>
        <taxon>Bacteria</taxon>
        <taxon>Pseudomonadati</taxon>
        <taxon>Pseudomonadota</taxon>
        <taxon>Betaproteobacteria</taxon>
        <taxon>Rhodocyclales</taxon>
        <taxon>Fluviibacteraceae</taxon>
        <taxon>Fluviibacter</taxon>
    </lineage>
</organism>
<accession>A0A7R6R411</accession>
<dbReference type="Proteomes" id="UP000463961">
    <property type="component" value="Chromosome"/>
</dbReference>
<evidence type="ECO:0008006" key="4">
    <source>
        <dbReference type="Google" id="ProtNLM"/>
    </source>
</evidence>
<keyword evidence="3" id="KW-1185">Reference proteome</keyword>